<keyword evidence="3" id="KW-1185">Reference proteome</keyword>
<evidence type="ECO:0000313" key="2">
    <source>
        <dbReference type="EMBL" id="MFB9072078.1"/>
    </source>
</evidence>
<feature type="region of interest" description="Disordered" evidence="1">
    <location>
        <begin position="1"/>
        <end position="51"/>
    </location>
</feature>
<protein>
    <submittedName>
        <fullName evidence="2">Uncharacterized protein</fullName>
    </submittedName>
</protein>
<gene>
    <name evidence="2" type="ORF">ACFFX0_13030</name>
</gene>
<accession>A0ABV5FZG1</accession>
<reference evidence="2 3" key="1">
    <citation type="submission" date="2024-09" db="EMBL/GenBank/DDBJ databases">
        <authorList>
            <person name="Sun Q."/>
            <person name="Mori K."/>
        </authorList>
    </citation>
    <scope>NUCLEOTIDE SEQUENCE [LARGE SCALE GENOMIC DNA]</scope>
    <source>
        <strain evidence="2 3">CCM 7609</strain>
    </source>
</reference>
<sequence>MGRRSRVGAGGRGDRDRHGEHHCLLPRDPGRGLPGSADSRRGRDRCGPGLR</sequence>
<feature type="compositionally biased region" description="Basic and acidic residues" evidence="1">
    <location>
        <begin position="38"/>
        <end position="51"/>
    </location>
</feature>
<feature type="compositionally biased region" description="Basic and acidic residues" evidence="1">
    <location>
        <begin position="12"/>
        <end position="30"/>
    </location>
</feature>
<organism evidence="2 3">
    <name type="scientific">Citricoccus parietis</name>
    <dbReference type="NCBI Taxonomy" id="592307"/>
    <lineage>
        <taxon>Bacteria</taxon>
        <taxon>Bacillati</taxon>
        <taxon>Actinomycetota</taxon>
        <taxon>Actinomycetes</taxon>
        <taxon>Micrococcales</taxon>
        <taxon>Micrococcaceae</taxon>
        <taxon>Citricoccus</taxon>
    </lineage>
</organism>
<dbReference type="EMBL" id="JBHMFI010000001">
    <property type="protein sequence ID" value="MFB9072078.1"/>
    <property type="molecule type" value="Genomic_DNA"/>
</dbReference>
<evidence type="ECO:0000256" key="1">
    <source>
        <dbReference type="SAM" id="MobiDB-lite"/>
    </source>
</evidence>
<evidence type="ECO:0000313" key="3">
    <source>
        <dbReference type="Proteomes" id="UP001589575"/>
    </source>
</evidence>
<name>A0ABV5FZG1_9MICC</name>
<dbReference type="Proteomes" id="UP001589575">
    <property type="component" value="Unassembled WGS sequence"/>
</dbReference>
<proteinExistence type="predicted"/>
<comment type="caution">
    <text evidence="2">The sequence shown here is derived from an EMBL/GenBank/DDBJ whole genome shotgun (WGS) entry which is preliminary data.</text>
</comment>